<dbReference type="Proteomes" id="UP000278149">
    <property type="component" value="Unassembled WGS sequence"/>
</dbReference>
<proteinExistence type="predicted"/>
<evidence type="ECO:0000313" key="1">
    <source>
        <dbReference type="EMBL" id="RSN70118.1"/>
    </source>
</evidence>
<reference evidence="1 2" key="1">
    <citation type="submission" date="2018-10" db="EMBL/GenBank/DDBJ databases">
        <title>Co-occurring genomic capacity for anaerobic methane metabolism and dissimilatory sulfite reduction discovered in the Korarchaeota.</title>
        <authorList>
            <person name="Mckay L.J."/>
            <person name="Dlakic M."/>
            <person name="Fields M.W."/>
            <person name="Delmont T.O."/>
            <person name="Eren A.M."/>
            <person name="Jay Z.J."/>
            <person name="Klingelsmith K.B."/>
            <person name="Rusch D.B."/>
            <person name="Inskeep W.P."/>
        </authorList>
    </citation>
    <scope>NUCLEOTIDE SEQUENCE [LARGE SCALE GENOMIC DNA]</scope>
    <source>
        <strain evidence="1 2">WS</strain>
    </source>
</reference>
<dbReference type="RefSeq" id="WP_125740897.1">
    <property type="nucleotide sequence ID" value="NZ_RCOR01000014.1"/>
</dbReference>
<sequence length="135" mass="15469">MSVDIEFLRPWEVATRAEKRGSFLEVENKLSSIWKVRIRDKNYIVPVTMTIISRGIFVIYLSNQPDGDGYSPIARCYAVDAAKECLEDIIRRYPDFEFTSVTIGEIIEECVNKRLKKKIGAFGDVRIECGAVRTE</sequence>
<dbReference type="AlphaFoldDB" id="A0A429G8F3"/>
<accession>A0A429G8F3</accession>
<dbReference type="EMBL" id="RCOR01000014">
    <property type="protein sequence ID" value="RSN70118.1"/>
    <property type="molecule type" value="Genomic_DNA"/>
</dbReference>
<evidence type="ECO:0000313" key="2">
    <source>
        <dbReference type="Proteomes" id="UP000278149"/>
    </source>
</evidence>
<protein>
    <submittedName>
        <fullName evidence="1">Uncharacterized protein</fullName>
    </submittedName>
</protein>
<comment type="caution">
    <text evidence="1">The sequence shown here is derived from an EMBL/GenBank/DDBJ whole genome shotgun (WGS) entry which is preliminary data.</text>
</comment>
<organism evidence="1 2">
    <name type="scientific">Candidatus Korarchaeum cryptofilum</name>
    <dbReference type="NCBI Taxonomy" id="498846"/>
    <lineage>
        <taxon>Archaea</taxon>
        <taxon>Thermoproteota</taxon>
        <taxon>Candidatus Korarchaeia</taxon>
        <taxon>Candidatus Korarchaeales</taxon>
        <taxon>Candidatus Korarchaeaceae</taxon>
        <taxon>Candidatus Korarchaeum</taxon>
    </lineage>
</organism>
<gene>
    <name evidence="1" type="ORF">D9Q81_02095</name>
</gene>
<name>A0A429G8F3_9CREN</name>